<keyword evidence="10 13" id="KW-0333">Golgi apparatus</keyword>
<dbReference type="Gene3D" id="3.90.550.50">
    <property type="match status" value="1"/>
</dbReference>
<evidence type="ECO:0000256" key="5">
    <source>
        <dbReference type="ARBA" id="ARBA00022676"/>
    </source>
</evidence>
<sequence length="389" mass="43362">MKGGKGVGDRKVPGKRVVLVGFSCFLLGILFTTRFIGYGGGGGGGEATGQILLQRRLEQERIQIIPEDCGHSERRLEEEDDAAEAPKSGENEQSVDSVESAASRSSALARNLTSGPRKKAFVVIGINTAFSSRRRRDSIRQTWMPQGEILQQLERQKGIVIRFMIGRSVSRNGILDQAIETEEASHHDILRLDHIEGYHELTAKTKAFFSTAVQEWDADFYMKVDDDVHVNLGALASTLANYRSRPRTYLGCMKSGPVLATKKSKYYEPEFWKFGNRGNRYFRHASGQIYVISQDLAAYIFINRDILHKYANEDVSLGSWLIGLDVDHTNDMSLCCRTLPDCEKKAQTGDPCVASFDWSCSGICRPVERMASVHAMCGEADGTIWSTFI</sequence>
<keyword evidence="6" id="KW-0808">Transferase</keyword>
<dbReference type="OrthoDB" id="1158011at2759"/>
<evidence type="ECO:0000256" key="10">
    <source>
        <dbReference type="ARBA" id="ARBA00023034"/>
    </source>
</evidence>
<evidence type="ECO:0000256" key="3">
    <source>
        <dbReference type="ARBA" id="ARBA00004922"/>
    </source>
</evidence>
<dbReference type="FunFam" id="3.90.550.50:FF:000002">
    <property type="entry name" value="Hexosyltransferase"/>
    <property type="match status" value="1"/>
</dbReference>
<evidence type="ECO:0000256" key="6">
    <source>
        <dbReference type="ARBA" id="ARBA00022679"/>
    </source>
</evidence>
<feature type="transmembrane region" description="Helical" evidence="13">
    <location>
        <begin position="17"/>
        <end position="37"/>
    </location>
</feature>
<comment type="cofactor">
    <cofactor evidence="1 13">
        <name>Mn(2+)</name>
        <dbReference type="ChEBI" id="CHEBI:29035"/>
    </cofactor>
</comment>
<dbReference type="UniPathway" id="UPA00378"/>
<feature type="region of interest" description="Disordered" evidence="14">
    <location>
        <begin position="68"/>
        <end position="100"/>
    </location>
</feature>
<evidence type="ECO:0000256" key="12">
    <source>
        <dbReference type="ARBA" id="ARBA00023211"/>
    </source>
</evidence>
<evidence type="ECO:0000256" key="9">
    <source>
        <dbReference type="ARBA" id="ARBA00022989"/>
    </source>
</evidence>
<evidence type="ECO:0000256" key="4">
    <source>
        <dbReference type="ARBA" id="ARBA00008661"/>
    </source>
</evidence>
<evidence type="ECO:0000256" key="13">
    <source>
        <dbReference type="RuleBase" id="RU363063"/>
    </source>
</evidence>
<keyword evidence="11 13" id="KW-0472">Membrane</keyword>
<evidence type="ECO:0000256" key="2">
    <source>
        <dbReference type="ARBA" id="ARBA00004323"/>
    </source>
</evidence>
<protein>
    <recommendedName>
        <fullName evidence="13">Hexosyltransferase</fullName>
        <ecNumber evidence="13">2.4.1.-</ecNumber>
    </recommendedName>
</protein>
<dbReference type="InterPro" id="IPR002659">
    <property type="entry name" value="Glyco_trans_31"/>
</dbReference>
<comment type="pathway">
    <text evidence="3">Protein modification; protein glycosylation.</text>
</comment>
<dbReference type="PANTHER" id="PTHR11214:SF226">
    <property type="entry name" value="BETA-1,3-GALACTOSYLTRANSFERASE 7"/>
    <property type="match status" value="1"/>
</dbReference>
<evidence type="ECO:0000313" key="16">
    <source>
        <dbReference type="Proteomes" id="UP000663760"/>
    </source>
</evidence>
<dbReference type="PANTHER" id="PTHR11214">
    <property type="entry name" value="BETA-1,3-N-ACETYLGLUCOSAMINYLTRANSFERASE"/>
    <property type="match status" value="1"/>
</dbReference>
<evidence type="ECO:0000256" key="11">
    <source>
        <dbReference type="ARBA" id="ARBA00023136"/>
    </source>
</evidence>
<comment type="similarity">
    <text evidence="4 13">Belongs to the glycosyltransferase 31 family.</text>
</comment>
<dbReference type="GO" id="GO:0008378">
    <property type="term" value="F:galactosyltransferase activity"/>
    <property type="evidence" value="ECO:0007669"/>
    <property type="project" value="TreeGrafter"/>
</dbReference>
<proteinExistence type="inferred from homology"/>
<keyword evidence="12 13" id="KW-0464">Manganese</keyword>
<evidence type="ECO:0000256" key="8">
    <source>
        <dbReference type="ARBA" id="ARBA00022968"/>
    </source>
</evidence>
<keyword evidence="9 13" id="KW-1133">Transmembrane helix</keyword>
<evidence type="ECO:0000313" key="15">
    <source>
        <dbReference type="EMBL" id="CAA7400887.1"/>
    </source>
</evidence>
<keyword evidence="16" id="KW-1185">Reference proteome</keyword>
<keyword evidence="5 13" id="KW-0328">Glycosyltransferase</keyword>
<name>A0A7I8KSY0_SPIIN</name>
<dbReference type="EC" id="2.4.1.-" evidence="13"/>
<dbReference type="GO" id="GO:0000139">
    <property type="term" value="C:Golgi membrane"/>
    <property type="evidence" value="ECO:0007669"/>
    <property type="project" value="UniProtKB-SubCell"/>
</dbReference>
<keyword evidence="7 13" id="KW-0812">Transmembrane</keyword>
<dbReference type="Proteomes" id="UP000663760">
    <property type="component" value="Chromosome 8"/>
</dbReference>
<gene>
    <name evidence="15" type="ORF">SI8410_08011565</name>
</gene>
<evidence type="ECO:0000256" key="7">
    <source>
        <dbReference type="ARBA" id="ARBA00022692"/>
    </source>
</evidence>
<evidence type="ECO:0000256" key="1">
    <source>
        <dbReference type="ARBA" id="ARBA00001936"/>
    </source>
</evidence>
<reference evidence="15" key="1">
    <citation type="submission" date="2020-02" db="EMBL/GenBank/DDBJ databases">
        <authorList>
            <person name="Scholz U."/>
            <person name="Mascher M."/>
            <person name="Fiebig A."/>
        </authorList>
    </citation>
    <scope>NUCLEOTIDE SEQUENCE</scope>
</reference>
<dbReference type="EMBL" id="LR746271">
    <property type="protein sequence ID" value="CAA7400887.1"/>
    <property type="molecule type" value="Genomic_DNA"/>
</dbReference>
<keyword evidence="8 13" id="KW-0735">Signal-anchor</keyword>
<accession>A0A7I8KSY0</accession>
<dbReference type="AlphaFoldDB" id="A0A7I8KSY0"/>
<evidence type="ECO:0000256" key="14">
    <source>
        <dbReference type="SAM" id="MobiDB-lite"/>
    </source>
</evidence>
<dbReference type="Pfam" id="PF01762">
    <property type="entry name" value="Galactosyl_T"/>
    <property type="match status" value="1"/>
</dbReference>
<comment type="subcellular location">
    <subcellularLocation>
        <location evidence="2 13">Golgi apparatus membrane</location>
        <topology evidence="2 13">Single-pass type II membrane protein</topology>
    </subcellularLocation>
</comment>
<feature type="compositionally biased region" description="Basic and acidic residues" evidence="14">
    <location>
        <begin position="68"/>
        <end position="77"/>
    </location>
</feature>
<organism evidence="15 16">
    <name type="scientific">Spirodela intermedia</name>
    <name type="common">Intermediate duckweed</name>
    <dbReference type="NCBI Taxonomy" id="51605"/>
    <lineage>
        <taxon>Eukaryota</taxon>
        <taxon>Viridiplantae</taxon>
        <taxon>Streptophyta</taxon>
        <taxon>Embryophyta</taxon>
        <taxon>Tracheophyta</taxon>
        <taxon>Spermatophyta</taxon>
        <taxon>Magnoliopsida</taxon>
        <taxon>Liliopsida</taxon>
        <taxon>Araceae</taxon>
        <taxon>Lemnoideae</taxon>
        <taxon>Spirodela</taxon>
    </lineage>
</organism>